<reference evidence="1 2" key="1">
    <citation type="submission" date="2019-08" db="EMBL/GenBank/DDBJ databases">
        <title>Lewinella sp. strain SSH13 Genome sequencing and assembly.</title>
        <authorList>
            <person name="Kim I."/>
        </authorList>
    </citation>
    <scope>NUCLEOTIDE SEQUENCE [LARGE SCALE GENOMIC DNA]</scope>
    <source>
        <strain evidence="1 2">SSH13</strain>
    </source>
</reference>
<dbReference type="EMBL" id="VOXD01000093">
    <property type="protein sequence ID" value="TXF80892.1"/>
    <property type="molecule type" value="Genomic_DNA"/>
</dbReference>
<evidence type="ECO:0000313" key="1">
    <source>
        <dbReference type="EMBL" id="TXF80892.1"/>
    </source>
</evidence>
<evidence type="ECO:0000313" key="2">
    <source>
        <dbReference type="Proteomes" id="UP000321907"/>
    </source>
</evidence>
<gene>
    <name evidence="1" type="ORF">FUA23_22140</name>
</gene>
<protein>
    <recommendedName>
        <fullName evidence="3">Transposase</fullName>
    </recommendedName>
</protein>
<proteinExistence type="predicted"/>
<dbReference type="OrthoDB" id="1064789at2"/>
<evidence type="ECO:0008006" key="3">
    <source>
        <dbReference type="Google" id="ProtNLM"/>
    </source>
</evidence>
<organism evidence="1 2">
    <name type="scientific">Neolewinella aurantiaca</name>
    <dbReference type="NCBI Taxonomy" id="2602767"/>
    <lineage>
        <taxon>Bacteria</taxon>
        <taxon>Pseudomonadati</taxon>
        <taxon>Bacteroidota</taxon>
        <taxon>Saprospiria</taxon>
        <taxon>Saprospirales</taxon>
        <taxon>Lewinellaceae</taxon>
        <taxon>Neolewinella</taxon>
    </lineage>
</organism>
<accession>A0A5C7F0V5</accession>
<name>A0A5C7F0V5_9BACT</name>
<comment type="caution">
    <text evidence="1">The sequence shown here is derived from an EMBL/GenBank/DDBJ whole genome shotgun (WGS) entry which is preliminary data.</text>
</comment>
<dbReference type="Proteomes" id="UP000321907">
    <property type="component" value="Unassembled WGS sequence"/>
</dbReference>
<dbReference type="AlphaFoldDB" id="A0A5C7F0V5"/>
<feature type="non-terminal residue" evidence="1">
    <location>
        <position position="416"/>
    </location>
</feature>
<dbReference type="RefSeq" id="WP_147932955.1">
    <property type="nucleotide sequence ID" value="NZ_VOXD01000093.1"/>
</dbReference>
<keyword evidence="2" id="KW-1185">Reference proteome</keyword>
<sequence length="416" mass="46566">MAPLKVEGHTYPAQLIAIAVFIVVHGKGSLRCAAKTVGFVAQLLGWEYGTPSHSSVRRWVLRLGLYQLEYATEYVGNYIGLLDESIQIGREKLLLLLGLKFDPNCKRGNPLTGDDVVVLGMEVQQSWTGELVAAFLRRNLARMPQLKLKYCITDGGTNLAKALRILGLDAVGDCTHVMMNAVKKVLSDDPVLSQLSADIGQLRRKLMLTSEGFLLPPTLRDKDRFLRIFTIVHWVERIDSIWANLPESSRKKLHFIDAARARVQCMKQLKTLVELTAGILKGAGLSTISRKKWEQAITGFSKKYTLNEESKTFISKVRQFFIDHEALIGKYQRLVCCTDIVESTFGRYKNKGGSPTISADVLSIALYGVEIKPGLVQKALSCVSYQAVHDWETQYVCENRYGLVRRMNRELKSAAA</sequence>